<name>A0ABP8AW84_9MICO</name>
<dbReference type="Pfam" id="PF00440">
    <property type="entry name" value="TetR_N"/>
    <property type="match status" value="1"/>
</dbReference>
<evidence type="ECO:0000256" key="1">
    <source>
        <dbReference type="ARBA" id="ARBA00022491"/>
    </source>
</evidence>
<accession>A0ABP8AW84</accession>
<dbReference type="SUPFAM" id="SSF48498">
    <property type="entry name" value="Tetracyclin repressor-like, C-terminal domain"/>
    <property type="match status" value="1"/>
</dbReference>
<evidence type="ECO:0000256" key="4">
    <source>
        <dbReference type="ARBA" id="ARBA00023163"/>
    </source>
</evidence>
<dbReference type="InterPro" id="IPR036271">
    <property type="entry name" value="Tet_transcr_reg_TetR-rel_C_sf"/>
</dbReference>
<reference evidence="8" key="1">
    <citation type="journal article" date="2019" name="Int. J. Syst. Evol. Microbiol.">
        <title>The Global Catalogue of Microorganisms (GCM) 10K type strain sequencing project: providing services to taxonomists for standard genome sequencing and annotation.</title>
        <authorList>
            <consortium name="The Broad Institute Genomics Platform"/>
            <consortium name="The Broad Institute Genome Sequencing Center for Infectious Disease"/>
            <person name="Wu L."/>
            <person name="Ma J."/>
        </authorList>
    </citation>
    <scope>NUCLEOTIDE SEQUENCE [LARGE SCALE GENOMIC DNA]</scope>
    <source>
        <strain evidence="8">JCM 17593</strain>
    </source>
</reference>
<keyword evidence="2" id="KW-0805">Transcription regulation</keyword>
<sequence>MHYCHCMSETRKRAPRKDAEAHREAILDAASVLLTQDRNTPLDPIARHAGLTRRTVYSHFAGRDELIDAVLIRAAARLTAELDPISHPDPRVELALHGSRLWAESEDVRLLTRLAGYGGHRDQVARMLEPVRLRLRETIERGMASGAIRDDVEPGSLARLIESTALSVLSEAGRTFLPPQRGHVLVISCVLGIAGLGWREVAELIERTPVLAYGAELMAQPLEPSWLRA</sequence>
<dbReference type="SUPFAM" id="SSF46689">
    <property type="entry name" value="Homeodomain-like"/>
    <property type="match status" value="1"/>
</dbReference>
<dbReference type="Proteomes" id="UP001500213">
    <property type="component" value="Unassembled WGS sequence"/>
</dbReference>
<feature type="DNA-binding region" description="H-T-H motif" evidence="5">
    <location>
        <begin position="41"/>
        <end position="60"/>
    </location>
</feature>
<keyword evidence="8" id="KW-1185">Reference proteome</keyword>
<evidence type="ECO:0000259" key="6">
    <source>
        <dbReference type="PROSITE" id="PS50977"/>
    </source>
</evidence>
<keyword evidence="3 5" id="KW-0238">DNA-binding</keyword>
<comment type="caution">
    <text evidence="7">The sequence shown here is derived from an EMBL/GenBank/DDBJ whole genome shotgun (WGS) entry which is preliminary data.</text>
</comment>
<dbReference type="InterPro" id="IPR009057">
    <property type="entry name" value="Homeodomain-like_sf"/>
</dbReference>
<dbReference type="PANTHER" id="PTHR30055">
    <property type="entry name" value="HTH-TYPE TRANSCRIPTIONAL REGULATOR RUTR"/>
    <property type="match status" value="1"/>
</dbReference>
<evidence type="ECO:0000256" key="3">
    <source>
        <dbReference type="ARBA" id="ARBA00023125"/>
    </source>
</evidence>
<organism evidence="7 8">
    <name type="scientific">Gryllotalpicola kribbensis</name>
    <dbReference type="NCBI Taxonomy" id="993084"/>
    <lineage>
        <taxon>Bacteria</taxon>
        <taxon>Bacillati</taxon>
        <taxon>Actinomycetota</taxon>
        <taxon>Actinomycetes</taxon>
        <taxon>Micrococcales</taxon>
        <taxon>Microbacteriaceae</taxon>
        <taxon>Gryllotalpicola</taxon>
    </lineage>
</organism>
<gene>
    <name evidence="7" type="ORF">GCM10022288_23190</name>
</gene>
<protein>
    <recommendedName>
        <fullName evidence="6">HTH tetR-type domain-containing protein</fullName>
    </recommendedName>
</protein>
<dbReference type="EMBL" id="BAABBX010000015">
    <property type="protein sequence ID" value="GAA4191806.1"/>
    <property type="molecule type" value="Genomic_DNA"/>
</dbReference>
<proteinExistence type="predicted"/>
<feature type="domain" description="HTH tetR-type" evidence="6">
    <location>
        <begin position="20"/>
        <end position="78"/>
    </location>
</feature>
<evidence type="ECO:0000313" key="8">
    <source>
        <dbReference type="Proteomes" id="UP001500213"/>
    </source>
</evidence>
<dbReference type="PROSITE" id="PS50977">
    <property type="entry name" value="HTH_TETR_2"/>
    <property type="match status" value="1"/>
</dbReference>
<dbReference type="InterPro" id="IPR050109">
    <property type="entry name" value="HTH-type_TetR-like_transc_reg"/>
</dbReference>
<dbReference type="InterPro" id="IPR001647">
    <property type="entry name" value="HTH_TetR"/>
</dbReference>
<evidence type="ECO:0000256" key="2">
    <source>
        <dbReference type="ARBA" id="ARBA00023015"/>
    </source>
</evidence>
<dbReference type="Gene3D" id="1.10.357.10">
    <property type="entry name" value="Tetracycline Repressor, domain 2"/>
    <property type="match status" value="1"/>
</dbReference>
<evidence type="ECO:0000256" key="5">
    <source>
        <dbReference type="PROSITE-ProRule" id="PRU00335"/>
    </source>
</evidence>
<keyword evidence="4" id="KW-0804">Transcription</keyword>
<evidence type="ECO:0000313" key="7">
    <source>
        <dbReference type="EMBL" id="GAA4191806.1"/>
    </source>
</evidence>
<keyword evidence="1" id="KW-0678">Repressor</keyword>
<dbReference type="PANTHER" id="PTHR30055:SF175">
    <property type="entry name" value="HTH-TYPE TRANSCRIPTIONAL REPRESSOR KSTR2"/>
    <property type="match status" value="1"/>
</dbReference>